<keyword evidence="3 10" id="KW-0132">Cell division</keyword>
<feature type="domain" description="EngB-type G" evidence="11">
    <location>
        <begin position="23"/>
        <end position="213"/>
    </location>
</feature>
<dbReference type="InterPro" id="IPR030393">
    <property type="entry name" value="G_ENGB_dom"/>
</dbReference>
<dbReference type="PROSITE" id="PS51706">
    <property type="entry name" value="G_ENGB"/>
    <property type="match status" value="1"/>
</dbReference>
<evidence type="ECO:0000256" key="6">
    <source>
        <dbReference type="ARBA" id="ARBA00022842"/>
    </source>
</evidence>
<keyword evidence="7 10" id="KW-0342">GTP-binding</keyword>
<evidence type="ECO:0000256" key="10">
    <source>
        <dbReference type="HAMAP-Rule" id="MF_00321"/>
    </source>
</evidence>
<protein>
    <recommendedName>
        <fullName evidence="10">Probable GTP-binding protein EngB</fullName>
    </recommendedName>
</protein>
<evidence type="ECO:0000256" key="9">
    <source>
        <dbReference type="ARBA" id="ARBA00023306"/>
    </source>
</evidence>
<evidence type="ECO:0000256" key="5">
    <source>
        <dbReference type="ARBA" id="ARBA00022741"/>
    </source>
</evidence>
<accession>A0ABZ3F9A3</accession>
<evidence type="ECO:0000256" key="1">
    <source>
        <dbReference type="ARBA" id="ARBA00001946"/>
    </source>
</evidence>
<comment type="function">
    <text evidence="10">Necessary for normal cell division and for the maintenance of normal septation.</text>
</comment>
<dbReference type="PANTHER" id="PTHR11649">
    <property type="entry name" value="MSS1/TRME-RELATED GTP-BINDING PROTEIN"/>
    <property type="match status" value="1"/>
</dbReference>
<evidence type="ECO:0000256" key="4">
    <source>
        <dbReference type="ARBA" id="ARBA00022723"/>
    </source>
</evidence>
<keyword evidence="5 10" id="KW-0547">Nucleotide-binding</keyword>
<dbReference type="Gene3D" id="3.40.50.300">
    <property type="entry name" value="P-loop containing nucleotide triphosphate hydrolases"/>
    <property type="match status" value="1"/>
</dbReference>
<dbReference type="CDD" id="cd01876">
    <property type="entry name" value="YihA_EngB"/>
    <property type="match status" value="1"/>
</dbReference>
<evidence type="ECO:0000313" key="12">
    <source>
        <dbReference type="EMBL" id="XAM18965.1"/>
    </source>
</evidence>
<dbReference type="InterPro" id="IPR006073">
    <property type="entry name" value="GTP-bd"/>
</dbReference>
<organism evidence="12 13">
    <name type="scientific">Helicobacter mastomyrinus</name>
    <dbReference type="NCBI Taxonomy" id="287948"/>
    <lineage>
        <taxon>Bacteria</taxon>
        <taxon>Pseudomonadati</taxon>
        <taxon>Campylobacterota</taxon>
        <taxon>Epsilonproteobacteria</taxon>
        <taxon>Campylobacterales</taxon>
        <taxon>Helicobacteraceae</taxon>
        <taxon>Helicobacter</taxon>
    </lineage>
</organism>
<proteinExistence type="inferred from homology"/>
<comment type="cofactor">
    <cofactor evidence="1">
        <name>Mg(2+)</name>
        <dbReference type="ChEBI" id="CHEBI:18420"/>
    </cofactor>
</comment>
<dbReference type="PANTHER" id="PTHR11649:SF13">
    <property type="entry name" value="ENGB-TYPE G DOMAIN-CONTAINING PROTEIN"/>
    <property type="match status" value="1"/>
</dbReference>
<dbReference type="NCBIfam" id="TIGR03598">
    <property type="entry name" value="GTPase_YsxC"/>
    <property type="match status" value="1"/>
</dbReference>
<dbReference type="HAMAP" id="MF_00321">
    <property type="entry name" value="GTPase_EngB"/>
    <property type="match status" value="1"/>
</dbReference>
<dbReference type="EMBL" id="CP145316">
    <property type="protein sequence ID" value="XAM18965.1"/>
    <property type="molecule type" value="Genomic_DNA"/>
</dbReference>
<dbReference type="Pfam" id="PF01926">
    <property type="entry name" value="MMR_HSR1"/>
    <property type="match status" value="1"/>
</dbReference>
<evidence type="ECO:0000256" key="2">
    <source>
        <dbReference type="ARBA" id="ARBA00009638"/>
    </source>
</evidence>
<dbReference type="Proteomes" id="UP001434737">
    <property type="component" value="Chromosome"/>
</dbReference>
<keyword evidence="6" id="KW-0460">Magnesium</keyword>
<reference evidence="12 13" key="1">
    <citation type="submission" date="2024-02" db="EMBL/GenBank/DDBJ databases">
        <title>Genome and pathogenicity analysis of Helicobacter mastomyrinus isolated from mice.</title>
        <authorList>
            <person name="Zhu L."/>
        </authorList>
    </citation>
    <scope>NUCLEOTIDE SEQUENCE [LARGE SCALE GENOMIC DNA]</scope>
    <source>
        <strain evidence="12 13">Hm-17</strain>
    </source>
</reference>
<gene>
    <name evidence="12" type="primary">yihA</name>
    <name evidence="10" type="synonym">engB</name>
    <name evidence="12" type="ORF">V3I05_04620</name>
</gene>
<keyword evidence="8 10" id="KW-0717">Septation</keyword>
<evidence type="ECO:0000259" key="11">
    <source>
        <dbReference type="PROSITE" id="PS51706"/>
    </source>
</evidence>
<sequence length="218" mass="24536">MVQVLESRFLSSASSIDNAPSPSTTEIVCLGRSNVGKSTFINALLNKPLAKSSATPGKTQLINFFYSLWAMRNERIPLTLIDLPGFGYAKVSKSLKNEWQKHLLPFLSNRPSIKLFLHLVDSRHTDMEADIMMNEVLKSICRGDSRIMRIYTKADKLTQSALNTLKSKIENLSHNETDSQQIYHFLFSATAKNHRKMTSIANMRESIITHTLGYSNGV</sequence>
<dbReference type="InterPro" id="IPR027417">
    <property type="entry name" value="P-loop_NTPase"/>
</dbReference>
<evidence type="ECO:0000313" key="13">
    <source>
        <dbReference type="Proteomes" id="UP001434737"/>
    </source>
</evidence>
<keyword evidence="4" id="KW-0479">Metal-binding</keyword>
<dbReference type="SUPFAM" id="SSF52540">
    <property type="entry name" value="P-loop containing nucleoside triphosphate hydrolases"/>
    <property type="match status" value="1"/>
</dbReference>
<name>A0ABZ3F9A3_9HELI</name>
<evidence type="ECO:0000256" key="8">
    <source>
        <dbReference type="ARBA" id="ARBA00023210"/>
    </source>
</evidence>
<comment type="similarity">
    <text evidence="2 10">Belongs to the TRAFAC class TrmE-Era-EngA-EngB-Septin-like GTPase superfamily. EngB GTPase family.</text>
</comment>
<keyword evidence="13" id="KW-1185">Reference proteome</keyword>
<dbReference type="InterPro" id="IPR019987">
    <property type="entry name" value="GTP-bd_ribosome_bio_YsxC"/>
</dbReference>
<evidence type="ECO:0000256" key="7">
    <source>
        <dbReference type="ARBA" id="ARBA00023134"/>
    </source>
</evidence>
<evidence type="ECO:0000256" key="3">
    <source>
        <dbReference type="ARBA" id="ARBA00022618"/>
    </source>
</evidence>
<dbReference type="RefSeq" id="WP_295698048.1">
    <property type="nucleotide sequence ID" value="NZ_CP145316.1"/>
</dbReference>
<keyword evidence="9 10" id="KW-0131">Cell cycle</keyword>